<accession>A5B6H1</accession>
<dbReference type="InterPro" id="IPR012337">
    <property type="entry name" value="RNaseH-like_sf"/>
</dbReference>
<proteinExistence type="predicted"/>
<name>A5B6H1_VITVI</name>
<reference evidence="2" key="1">
    <citation type="journal article" date="2007" name="PLoS ONE">
        <title>The first genome sequence of an elite grapevine cultivar (Pinot noir Vitis vinifera L.): coping with a highly heterozygous genome.</title>
        <authorList>
            <person name="Velasco R."/>
            <person name="Zharkikh A."/>
            <person name="Troggio M."/>
            <person name="Cartwright D.A."/>
            <person name="Cestaro A."/>
            <person name="Pruss D."/>
            <person name="Pindo M."/>
            <person name="FitzGerald L.M."/>
            <person name="Vezzulli S."/>
            <person name="Reid J."/>
            <person name="Malacarne G."/>
            <person name="Iliev D."/>
            <person name="Coppola G."/>
            <person name="Wardell B."/>
            <person name="Micheletti D."/>
            <person name="Macalma T."/>
            <person name="Facci M."/>
            <person name="Mitchell J.T."/>
            <person name="Perazzolli M."/>
            <person name="Eldredge G."/>
            <person name="Gatto P."/>
            <person name="Oyzerski R."/>
            <person name="Moretto M."/>
            <person name="Gutin N."/>
            <person name="Stefanini M."/>
            <person name="Chen Y."/>
            <person name="Segala C."/>
            <person name="Davenport C."/>
            <person name="Dematte L."/>
            <person name="Mraz A."/>
            <person name="Battilana J."/>
            <person name="Stormo K."/>
            <person name="Costa F."/>
            <person name="Tao Q."/>
            <person name="Si-Ammour A."/>
            <person name="Harkins T."/>
            <person name="Lackey A."/>
            <person name="Perbost C."/>
            <person name="Taillon B."/>
            <person name="Stella A."/>
            <person name="Solovyev V."/>
            <person name="Fawcett J.A."/>
            <person name="Sterck L."/>
            <person name="Vandepoele K."/>
            <person name="Grando S.M."/>
            <person name="Toppo S."/>
            <person name="Moser C."/>
            <person name="Lanchbury J."/>
            <person name="Bogden R."/>
            <person name="Skolnick M."/>
            <person name="Sgaramella V."/>
            <person name="Bhatnagar S.K."/>
            <person name="Fontana P."/>
            <person name="Gutin A."/>
            <person name="Van de Peer Y."/>
            <person name="Salamini F."/>
            <person name="Viola R."/>
        </authorList>
    </citation>
    <scope>NUCLEOTIDE SEQUENCE</scope>
</reference>
<protein>
    <recommendedName>
        <fullName evidence="1">DUF659 domain-containing protein</fullName>
    </recommendedName>
</protein>
<dbReference type="PANTHER" id="PTHR32166:SF121">
    <property type="entry name" value="DUF659 DOMAIN-CONTAINING PROTEIN"/>
    <property type="match status" value="1"/>
</dbReference>
<dbReference type="InterPro" id="IPR007021">
    <property type="entry name" value="DUF659"/>
</dbReference>
<dbReference type="PANTHER" id="PTHR32166">
    <property type="entry name" value="OSJNBA0013A04.12 PROTEIN"/>
    <property type="match status" value="1"/>
</dbReference>
<dbReference type="SUPFAM" id="SSF53098">
    <property type="entry name" value="Ribonuclease H-like"/>
    <property type="match status" value="1"/>
</dbReference>
<evidence type="ECO:0000313" key="2">
    <source>
        <dbReference type="EMBL" id="CAN76499.1"/>
    </source>
</evidence>
<evidence type="ECO:0000259" key="1">
    <source>
        <dbReference type="Pfam" id="PF04937"/>
    </source>
</evidence>
<gene>
    <name evidence="2" type="ORF">VITISV_004733</name>
</gene>
<dbReference type="EMBL" id="AM448261">
    <property type="protein sequence ID" value="CAN76499.1"/>
    <property type="molecule type" value="Genomic_DNA"/>
</dbReference>
<dbReference type="AlphaFoldDB" id="A5B6H1"/>
<sequence>MAKDGEEDAKKEVRLLVDSYHAIWAKVGRTIMGDGISFMKFVDVLDIVKDTINLFQLFYELIEWVSSLNVVHVVTDNATNYVLVGRLISQKHKHINWSPCATHYLNLIKKDIGKMDHIAELKITYDPIDYASIDETDFWIVDKDQPIELDVEELKNLLYEEGSIPINEVEGSSYHIR</sequence>
<feature type="domain" description="DUF659" evidence="1">
    <location>
        <begin position="35"/>
        <end position="120"/>
    </location>
</feature>
<dbReference type="Pfam" id="PF04937">
    <property type="entry name" value="DUF659"/>
    <property type="match status" value="1"/>
</dbReference>
<organism evidence="2">
    <name type="scientific">Vitis vinifera</name>
    <name type="common">Grape</name>
    <dbReference type="NCBI Taxonomy" id="29760"/>
    <lineage>
        <taxon>Eukaryota</taxon>
        <taxon>Viridiplantae</taxon>
        <taxon>Streptophyta</taxon>
        <taxon>Embryophyta</taxon>
        <taxon>Tracheophyta</taxon>
        <taxon>Spermatophyta</taxon>
        <taxon>Magnoliopsida</taxon>
        <taxon>eudicotyledons</taxon>
        <taxon>Gunneridae</taxon>
        <taxon>Pentapetalae</taxon>
        <taxon>rosids</taxon>
        <taxon>Vitales</taxon>
        <taxon>Vitaceae</taxon>
        <taxon>Viteae</taxon>
        <taxon>Vitis</taxon>
    </lineage>
</organism>